<gene>
    <name evidence="2" type="ORF">ASZ90_014894</name>
</gene>
<protein>
    <submittedName>
        <fullName evidence="2">Uncharacterized protein</fullName>
    </submittedName>
</protein>
<feature type="region of interest" description="Disordered" evidence="1">
    <location>
        <begin position="1"/>
        <end position="21"/>
    </location>
</feature>
<organism evidence="2">
    <name type="scientific">hydrocarbon metagenome</name>
    <dbReference type="NCBI Taxonomy" id="938273"/>
    <lineage>
        <taxon>unclassified sequences</taxon>
        <taxon>metagenomes</taxon>
        <taxon>ecological metagenomes</taxon>
    </lineage>
</organism>
<proteinExistence type="predicted"/>
<evidence type="ECO:0000313" key="2">
    <source>
        <dbReference type="EMBL" id="KUG15431.1"/>
    </source>
</evidence>
<dbReference type="EMBL" id="LNQE01001556">
    <property type="protein sequence ID" value="KUG15431.1"/>
    <property type="molecule type" value="Genomic_DNA"/>
</dbReference>
<sequence length="55" mass="5722">MIPKRGVVGRNGKNDQENGLSAGALQPSIVSCSCYTRTPATLILGKAKAVLVCFS</sequence>
<name>A0A0W8F3F2_9ZZZZ</name>
<evidence type="ECO:0000256" key="1">
    <source>
        <dbReference type="SAM" id="MobiDB-lite"/>
    </source>
</evidence>
<reference evidence="2" key="1">
    <citation type="journal article" date="2015" name="Proc. Natl. Acad. Sci. U.S.A.">
        <title>Networks of energetic and metabolic interactions define dynamics in microbial communities.</title>
        <authorList>
            <person name="Embree M."/>
            <person name="Liu J.K."/>
            <person name="Al-Bassam M.M."/>
            <person name="Zengler K."/>
        </authorList>
    </citation>
    <scope>NUCLEOTIDE SEQUENCE</scope>
</reference>
<comment type="caution">
    <text evidence="2">The sequence shown here is derived from an EMBL/GenBank/DDBJ whole genome shotgun (WGS) entry which is preliminary data.</text>
</comment>
<dbReference type="AlphaFoldDB" id="A0A0W8F3F2"/>
<accession>A0A0W8F3F2</accession>
<dbReference type="PROSITE" id="PS51257">
    <property type="entry name" value="PROKAR_LIPOPROTEIN"/>
    <property type="match status" value="1"/>
</dbReference>